<evidence type="ECO:0000313" key="1">
    <source>
        <dbReference type="EMBL" id="MFC0179948.1"/>
    </source>
</evidence>
<evidence type="ECO:0008006" key="3">
    <source>
        <dbReference type="Google" id="ProtNLM"/>
    </source>
</evidence>
<sequence length="276" mass="32515">MTIIYLPTDHLVNHRFALVSQDLIEALAFKNDGVAILPLGINQLAPQMHLYPYLIDTHQLSYQENERVWQMLRSYPLGKEIHPECYFLFDVQKHYPVKLIHDRLHRSLFYPVVRTEMILRFYDPRVIVPFSVIADLPHPARIFCEEVASITYYLDGIWKTQALPKMRTTMLDSALRQALPLIGIINLVLGKLYREGIAFTREEVCLTLFQTLVFVMSRYDLTHPEDLQAIAYYRIRYGESILQHQMVLNLLSHGRNEPRYFSQHIRRIIKTLHPNQ</sequence>
<name>A0ABV6CAD6_9GAMM</name>
<reference evidence="1 2" key="1">
    <citation type="submission" date="2024-09" db="EMBL/GenBank/DDBJ databases">
        <authorList>
            <person name="Sun Q."/>
            <person name="Mori K."/>
        </authorList>
    </citation>
    <scope>NUCLEOTIDE SEQUENCE [LARGE SCALE GENOMIC DNA]</scope>
    <source>
        <strain evidence="1 2">CCM 8545</strain>
    </source>
</reference>
<proteinExistence type="predicted"/>
<gene>
    <name evidence="1" type="ORF">ACFFIT_07585</name>
</gene>
<dbReference type="RefSeq" id="WP_385877062.1">
    <property type="nucleotide sequence ID" value="NZ_JBHLXE010000086.1"/>
</dbReference>
<dbReference type="EMBL" id="JBHLXE010000086">
    <property type="protein sequence ID" value="MFC0179948.1"/>
    <property type="molecule type" value="Genomic_DNA"/>
</dbReference>
<comment type="caution">
    <text evidence="1">The sequence shown here is derived from an EMBL/GenBank/DDBJ whole genome shotgun (WGS) entry which is preliminary data.</text>
</comment>
<accession>A0ABV6CAD6</accession>
<evidence type="ECO:0000313" key="2">
    <source>
        <dbReference type="Proteomes" id="UP001589758"/>
    </source>
</evidence>
<organism evidence="1 2">
    <name type="scientific">Thorsellia kenyensis</name>
    <dbReference type="NCBI Taxonomy" id="1549888"/>
    <lineage>
        <taxon>Bacteria</taxon>
        <taxon>Pseudomonadati</taxon>
        <taxon>Pseudomonadota</taxon>
        <taxon>Gammaproteobacteria</taxon>
        <taxon>Enterobacterales</taxon>
        <taxon>Thorselliaceae</taxon>
        <taxon>Thorsellia</taxon>
    </lineage>
</organism>
<keyword evidence="2" id="KW-1185">Reference proteome</keyword>
<dbReference type="Proteomes" id="UP001589758">
    <property type="component" value="Unassembled WGS sequence"/>
</dbReference>
<protein>
    <recommendedName>
        <fullName evidence="3">DUF4123 domain-containing protein</fullName>
    </recommendedName>
</protein>